<gene>
    <name evidence="2" type="ORF">ABS642_03965</name>
</gene>
<dbReference type="EMBL" id="CP158357">
    <property type="protein sequence ID" value="XBX79256.1"/>
    <property type="molecule type" value="Genomic_DNA"/>
</dbReference>
<dbReference type="Pfam" id="PF00583">
    <property type="entry name" value="Acetyltransf_1"/>
    <property type="match status" value="1"/>
</dbReference>
<dbReference type="InterPro" id="IPR016181">
    <property type="entry name" value="Acyl_CoA_acyltransferase"/>
</dbReference>
<name>A0AAU7VZV6_9MICO</name>
<dbReference type="InterPro" id="IPR000182">
    <property type="entry name" value="GNAT_dom"/>
</dbReference>
<dbReference type="Gene3D" id="3.40.630.30">
    <property type="match status" value="1"/>
</dbReference>
<dbReference type="GO" id="GO:0016747">
    <property type="term" value="F:acyltransferase activity, transferring groups other than amino-acyl groups"/>
    <property type="evidence" value="ECO:0007669"/>
    <property type="project" value="InterPro"/>
</dbReference>
<protein>
    <submittedName>
        <fullName evidence="2">GNAT family N-acetyltransferase</fullName>
    </submittedName>
</protein>
<dbReference type="CDD" id="cd04301">
    <property type="entry name" value="NAT_SF"/>
    <property type="match status" value="1"/>
</dbReference>
<organism evidence="2">
    <name type="scientific">Microbacterium sp. A8/3-1</name>
    <dbReference type="NCBI Taxonomy" id="3160749"/>
    <lineage>
        <taxon>Bacteria</taxon>
        <taxon>Bacillati</taxon>
        <taxon>Actinomycetota</taxon>
        <taxon>Actinomycetes</taxon>
        <taxon>Micrococcales</taxon>
        <taxon>Microbacteriaceae</taxon>
        <taxon>Microbacterium</taxon>
    </lineage>
</organism>
<evidence type="ECO:0000259" key="1">
    <source>
        <dbReference type="PROSITE" id="PS51186"/>
    </source>
</evidence>
<dbReference type="RefSeq" id="WP_350352331.1">
    <property type="nucleotide sequence ID" value="NZ_CP158357.1"/>
</dbReference>
<dbReference type="SUPFAM" id="SSF55729">
    <property type="entry name" value="Acyl-CoA N-acyltransferases (Nat)"/>
    <property type="match status" value="1"/>
</dbReference>
<dbReference type="AlphaFoldDB" id="A0AAU7VZV6"/>
<dbReference type="PROSITE" id="PS51186">
    <property type="entry name" value="GNAT"/>
    <property type="match status" value="1"/>
</dbReference>
<sequence>MSSTIAAWNGSHDQLTQAAELYADVFSEAPYDEERSQSIESFTSRVRRYAAEKPSFRLLIASEGDRVVGLVLGTGASRGDWWWDRLEAMLPADVQELWLDPECFSVEELAVDASHRRHGVAAALMTAVLGELPYRTALLSCYQEARSAQKLYSGLGWTIIDPAVHFTASRAVQVMGIRLRE</sequence>
<feature type="domain" description="N-acetyltransferase" evidence="1">
    <location>
        <begin position="5"/>
        <end position="180"/>
    </location>
</feature>
<reference evidence="2" key="1">
    <citation type="submission" date="2024-06" db="EMBL/GenBank/DDBJ databases">
        <title>Draft genome sequence of Microbacterium sp. strain A8/3-1, isolated from Oxytropis tragacanthoides Fisch. ex DC. Root nodules in the Altai region of Russia.</title>
        <authorList>
            <person name="Sazanova A."/>
            <person name="Guro P."/>
            <person name="Kuznetsova I."/>
            <person name="Belimov A."/>
            <person name="Safronova V."/>
        </authorList>
    </citation>
    <scope>NUCLEOTIDE SEQUENCE</scope>
    <source>
        <strain evidence="2">A8/3-1</strain>
    </source>
</reference>
<evidence type="ECO:0000313" key="2">
    <source>
        <dbReference type="EMBL" id="XBX79256.1"/>
    </source>
</evidence>
<accession>A0AAU7VZV6</accession>
<proteinExistence type="predicted"/>